<accession>A0A494YT95</accession>
<organism evidence="1 2">
    <name type="scientific">Ureibacillus endophyticus</name>
    <dbReference type="NCBI Taxonomy" id="1978490"/>
    <lineage>
        <taxon>Bacteria</taxon>
        <taxon>Bacillati</taxon>
        <taxon>Bacillota</taxon>
        <taxon>Bacilli</taxon>
        <taxon>Bacillales</taxon>
        <taxon>Caryophanaceae</taxon>
        <taxon>Ureibacillus</taxon>
    </lineage>
</organism>
<protein>
    <submittedName>
        <fullName evidence="1">Uncharacterized protein</fullName>
    </submittedName>
</protein>
<reference evidence="1 2" key="1">
    <citation type="journal article" date="2016" name="Antonie Van Leeuwenhoek">
        <title>Lysinibacillus endophyticus sp. nov., an indole-3-acetic acid producing endophytic bacterium isolated from corn root (Zea mays cv. Xinken-5).</title>
        <authorList>
            <person name="Yu J."/>
            <person name="Guan X."/>
            <person name="Liu C."/>
            <person name="Xiang W."/>
            <person name="Yu Z."/>
            <person name="Liu X."/>
            <person name="Wang G."/>
        </authorList>
    </citation>
    <scope>NUCLEOTIDE SEQUENCE [LARGE SCALE GENOMIC DNA]</scope>
    <source>
        <strain evidence="1 2">DSM 100506</strain>
    </source>
</reference>
<proteinExistence type="predicted"/>
<evidence type="ECO:0000313" key="2">
    <source>
        <dbReference type="Proteomes" id="UP000272238"/>
    </source>
</evidence>
<dbReference type="Proteomes" id="UP000272238">
    <property type="component" value="Unassembled WGS sequence"/>
</dbReference>
<keyword evidence="2" id="KW-1185">Reference proteome</keyword>
<sequence>MEHLQTVREQGQSLSCYIRNLIRNDMNRTIPNNSVDALAQAIADKLGAVQVIANVEKPIDDDSPISLEDKMIIDQLF</sequence>
<dbReference type="AlphaFoldDB" id="A0A494YT95"/>
<name>A0A494YT95_9BACL</name>
<dbReference type="OrthoDB" id="2910258at2"/>
<evidence type="ECO:0000313" key="1">
    <source>
        <dbReference type="EMBL" id="RKQ13339.1"/>
    </source>
</evidence>
<comment type="caution">
    <text evidence="1">The sequence shown here is derived from an EMBL/GenBank/DDBJ whole genome shotgun (WGS) entry which is preliminary data.</text>
</comment>
<dbReference type="EMBL" id="RBZN01000066">
    <property type="protein sequence ID" value="RKQ13339.1"/>
    <property type="molecule type" value="Genomic_DNA"/>
</dbReference>
<dbReference type="RefSeq" id="WP_121215856.1">
    <property type="nucleotide sequence ID" value="NZ_RBZN01000066.1"/>
</dbReference>
<gene>
    <name evidence="1" type="ORF">D8M03_16295</name>
</gene>